<dbReference type="SUPFAM" id="SSF53756">
    <property type="entry name" value="UDP-Glycosyltransferase/glycogen phosphorylase"/>
    <property type="match status" value="1"/>
</dbReference>
<dbReference type="GO" id="GO:0016757">
    <property type="term" value="F:glycosyltransferase activity"/>
    <property type="evidence" value="ECO:0007669"/>
    <property type="project" value="InterPro"/>
</dbReference>
<dbReference type="Proteomes" id="UP000198304">
    <property type="component" value="Unassembled WGS sequence"/>
</dbReference>
<dbReference type="AlphaFoldDB" id="A0A239DLW6"/>
<feature type="domain" description="Glycosyl transferase family 1" evidence="2">
    <location>
        <begin position="175"/>
        <end position="308"/>
    </location>
</feature>
<accession>A0A239DLW6</accession>
<proteinExistence type="predicted"/>
<gene>
    <name evidence="3" type="ORF">SAMN05446037_100820</name>
</gene>
<dbReference type="OrthoDB" id="9811239at2"/>
<dbReference type="Gene3D" id="3.40.50.2000">
    <property type="entry name" value="Glycogen Phosphorylase B"/>
    <property type="match status" value="2"/>
</dbReference>
<evidence type="ECO:0000313" key="3">
    <source>
        <dbReference type="EMBL" id="SNS33071.1"/>
    </source>
</evidence>
<dbReference type="PANTHER" id="PTHR46401">
    <property type="entry name" value="GLYCOSYLTRANSFERASE WBBK-RELATED"/>
    <property type="match status" value="1"/>
</dbReference>
<sequence>MNSPMFSLYRGELMRVLMYIRKDYKKNIAGDSVLLIKTKEYLSKAKVEVDISSNTEENLDRYDIIHLFNTIRVFDTYQFLKNILKYKKKIVLTPIYWNYIKYLPKNPTNNYRISYWKKQNPMRKEIFEKADMILPSSEVEMREIEKSFNIKVPYQVVFNGVDKIFAEGNRNNFLDKFQKKDFVLSVGRISPHKNQLTLARVTKRLGIPLVLVGPINDLNYYHQCMRANKDILYISKTCHAKLKDIYAAAKVHALVSWYEIPGLVSLEAALGNCNILTTKEGSTREYFKKYADYVDPYDLIDIEKKLIESFRKPFDPSFKDYIVENFLWEKVVKKLISCYTYVTTNNV</sequence>
<keyword evidence="4" id="KW-1185">Reference proteome</keyword>
<name>A0A239DLW6_9FIRM</name>
<evidence type="ECO:0000256" key="1">
    <source>
        <dbReference type="ARBA" id="ARBA00022679"/>
    </source>
</evidence>
<dbReference type="EMBL" id="FZOJ01000008">
    <property type="protein sequence ID" value="SNS33071.1"/>
    <property type="molecule type" value="Genomic_DNA"/>
</dbReference>
<evidence type="ECO:0000313" key="4">
    <source>
        <dbReference type="Proteomes" id="UP000198304"/>
    </source>
</evidence>
<reference evidence="3 4" key="1">
    <citation type="submission" date="2017-06" db="EMBL/GenBank/DDBJ databases">
        <authorList>
            <person name="Kim H.J."/>
            <person name="Triplett B.A."/>
        </authorList>
    </citation>
    <scope>NUCLEOTIDE SEQUENCE [LARGE SCALE GENOMIC DNA]</scope>
    <source>
        <strain evidence="3 4">SCA</strain>
    </source>
</reference>
<dbReference type="InterPro" id="IPR001296">
    <property type="entry name" value="Glyco_trans_1"/>
</dbReference>
<dbReference type="GO" id="GO:0009103">
    <property type="term" value="P:lipopolysaccharide biosynthetic process"/>
    <property type="evidence" value="ECO:0007669"/>
    <property type="project" value="TreeGrafter"/>
</dbReference>
<dbReference type="Pfam" id="PF00534">
    <property type="entry name" value="Glycos_transf_1"/>
    <property type="match status" value="1"/>
</dbReference>
<evidence type="ECO:0000259" key="2">
    <source>
        <dbReference type="Pfam" id="PF00534"/>
    </source>
</evidence>
<organism evidence="3 4">
    <name type="scientific">Anaerovirgula multivorans</name>
    <dbReference type="NCBI Taxonomy" id="312168"/>
    <lineage>
        <taxon>Bacteria</taxon>
        <taxon>Bacillati</taxon>
        <taxon>Bacillota</taxon>
        <taxon>Clostridia</taxon>
        <taxon>Peptostreptococcales</taxon>
        <taxon>Natronincolaceae</taxon>
        <taxon>Anaerovirgula</taxon>
    </lineage>
</organism>
<keyword evidence="1 3" id="KW-0808">Transferase</keyword>
<dbReference type="PANTHER" id="PTHR46401:SF2">
    <property type="entry name" value="GLYCOSYLTRANSFERASE WBBK-RELATED"/>
    <property type="match status" value="1"/>
</dbReference>
<protein>
    <submittedName>
        <fullName evidence="3">Glycosyltransferase involved in cell wall bisynthesis</fullName>
    </submittedName>
</protein>